<proteinExistence type="predicted"/>
<feature type="compositionally biased region" description="Acidic residues" evidence="1">
    <location>
        <begin position="70"/>
        <end position="85"/>
    </location>
</feature>
<accession>A0A0V1A3Z7</accession>
<dbReference type="Proteomes" id="UP000054783">
    <property type="component" value="Unassembled WGS sequence"/>
</dbReference>
<sequence>MITLKQSTNLNEISPSISASRRKHYDNFGWQKALLPVSENYWTFSSTTYGLNYFRRRARRAKACQLEILNEESEQLRPEEEEEKEKDESSE</sequence>
<name>A0A0V1A3Z7_9BILA</name>
<gene>
    <name evidence="2" type="ORF">T12_6901</name>
</gene>
<comment type="caution">
    <text evidence="2">The sequence shown here is derived from an EMBL/GenBank/DDBJ whole genome shotgun (WGS) entry which is preliminary data.</text>
</comment>
<keyword evidence="3" id="KW-1185">Reference proteome</keyword>
<organism evidence="2 3">
    <name type="scientific">Trichinella patagoniensis</name>
    <dbReference type="NCBI Taxonomy" id="990121"/>
    <lineage>
        <taxon>Eukaryota</taxon>
        <taxon>Metazoa</taxon>
        <taxon>Ecdysozoa</taxon>
        <taxon>Nematoda</taxon>
        <taxon>Enoplea</taxon>
        <taxon>Dorylaimia</taxon>
        <taxon>Trichinellida</taxon>
        <taxon>Trichinellidae</taxon>
        <taxon>Trichinella</taxon>
    </lineage>
</organism>
<protein>
    <submittedName>
        <fullName evidence="2">Uncharacterized protein</fullName>
    </submittedName>
</protein>
<dbReference type="EMBL" id="JYDQ01000034">
    <property type="protein sequence ID" value="KRY19583.1"/>
    <property type="molecule type" value="Genomic_DNA"/>
</dbReference>
<evidence type="ECO:0000256" key="1">
    <source>
        <dbReference type="SAM" id="MobiDB-lite"/>
    </source>
</evidence>
<evidence type="ECO:0000313" key="2">
    <source>
        <dbReference type="EMBL" id="KRY19583.1"/>
    </source>
</evidence>
<evidence type="ECO:0000313" key="3">
    <source>
        <dbReference type="Proteomes" id="UP000054783"/>
    </source>
</evidence>
<feature type="region of interest" description="Disordered" evidence="1">
    <location>
        <begin position="70"/>
        <end position="91"/>
    </location>
</feature>
<reference evidence="2 3" key="1">
    <citation type="submission" date="2015-01" db="EMBL/GenBank/DDBJ databases">
        <title>Evolution of Trichinella species and genotypes.</title>
        <authorList>
            <person name="Korhonen P.K."/>
            <person name="Edoardo P."/>
            <person name="Giuseppe L.R."/>
            <person name="Gasser R.B."/>
        </authorList>
    </citation>
    <scope>NUCLEOTIDE SEQUENCE [LARGE SCALE GENOMIC DNA]</scope>
    <source>
        <strain evidence="2">ISS2496</strain>
    </source>
</reference>
<dbReference type="AlphaFoldDB" id="A0A0V1A3Z7"/>